<dbReference type="Proteomes" id="UP000238430">
    <property type="component" value="Unassembled WGS sequence"/>
</dbReference>
<gene>
    <name evidence="1" type="ORF">C7H61_05160</name>
</gene>
<dbReference type="RefSeq" id="WP_106677723.1">
    <property type="nucleotide sequence ID" value="NZ_JACHWV010000001.1"/>
</dbReference>
<evidence type="ECO:0000313" key="2">
    <source>
        <dbReference type="Proteomes" id="UP000238430"/>
    </source>
</evidence>
<dbReference type="OrthoDB" id="1466769at2"/>
<name>A0A2T1NGH3_9FLAO</name>
<accession>A0A2T1NGH3</accession>
<dbReference type="InterPro" id="IPR015003">
    <property type="entry name" value="DUF1853"/>
</dbReference>
<keyword evidence="2" id="KW-1185">Reference proteome</keyword>
<reference evidence="1 2" key="1">
    <citation type="submission" date="2018-03" db="EMBL/GenBank/DDBJ databases">
        <title>Mesoflavibacter sp. HG37 and Mesoflavibacter sp. HG96 sp.nov., two marine bacteria isolated from seawater of Western Pacific Ocean.</title>
        <authorList>
            <person name="Cheng H."/>
            <person name="Wu Y.-H."/>
            <person name="Guo L.-L."/>
            <person name="Xu X.-W."/>
        </authorList>
    </citation>
    <scope>NUCLEOTIDE SEQUENCE [LARGE SCALE GENOMIC DNA]</scope>
    <source>
        <strain evidence="1 2">KCTC 42117</strain>
    </source>
</reference>
<protein>
    <submittedName>
        <fullName evidence="1">DUF1853 domain-containing protein</fullName>
    </submittedName>
</protein>
<organism evidence="1 2">
    <name type="scientific">Mesoflavibacter zeaxanthinifaciens subsp. sabulilitoris</name>
    <dbReference type="NCBI Taxonomy" id="1520893"/>
    <lineage>
        <taxon>Bacteria</taxon>
        <taxon>Pseudomonadati</taxon>
        <taxon>Bacteroidota</taxon>
        <taxon>Flavobacteriia</taxon>
        <taxon>Flavobacteriales</taxon>
        <taxon>Flavobacteriaceae</taxon>
        <taxon>Mesoflavibacter</taxon>
    </lineage>
</organism>
<sequence length="270" mass="32418">MTRIIENYKDNFSGFFNTPHLFNSEVFGITPFTKTLPQQFVFTKLITKKLRLGQLVEHFVFEELKQFKSIKLLSENLQVINKNKVTIGEIDAIYLDEEKPFHLEIQYKFYLFDTTVGETEIEHCIGPNRKDTLAQKLKKLKDKQLPLLYSNTTTPYLEQLNLKPVDIKQKIYFKAQIFMPYSKNIMLKTLNNDCVYGFYFNYNNLENFKHCKFYIPKKLDWLVDVNPNVNWNNYEQMLPQLKTFYKEKYAPMLWLKFPNGEIKKSFMVWW</sequence>
<evidence type="ECO:0000313" key="1">
    <source>
        <dbReference type="EMBL" id="PSG91967.1"/>
    </source>
</evidence>
<proteinExistence type="predicted"/>
<dbReference type="AlphaFoldDB" id="A0A2T1NGH3"/>
<comment type="caution">
    <text evidence="1">The sequence shown here is derived from an EMBL/GenBank/DDBJ whole genome shotgun (WGS) entry which is preliminary data.</text>
</comment>
<dbReference type="EMBL" id="PXOT01000020">
    <property type="protein sequence ID" value="PSG91967.1"/>
    <property type="molecule type" value="Genomic_DNA"/>
</dbReference>
<dbReference type="Pfam" id="PF08907">
    <property type="entry name" value="DUF1853"/>
    <property type="match status" value="1"/>
</dbReference>